<dbReference type="InParanoid" id="A0A2H3DZ55"/>
<evidence type="ECO:0000256" key="2">
    <source>
        <dbReference type="ARBA" id="ARBA00004922"/>
    </source>
</evidence>
<keyword evidence="10 14" id="KW-0472">Membrane</keyword>
<evidence type="ECO:0000256" key="9">
    <source>
        <dbReference type="ARBA" id="ARBA00022989"/>
    </source>
</evidence>
<dbReference type="AlphaFoldDB" id="A0A2H3DZ55"/>
<dbReference type="GO" id="GO:0052925">
    <property type="term" value="F:dol-P-Man:Man(5)GlcNAc(2)-PP-Dol alpha-1,3-mannosyltransferase activity"/>
    <property type="evidence" value="ECO:0007669"/>
    <property type="project" value="UniProtKB-EC"/>
</dbReference>
<evidence type="ECO:0000256" key="4">
    <source>
        <dbReference type="ARBA" id="ARBA00015561"/>
    </source>
</evidence>
<feature type="transmembrane region" description="Helical" evidence="14">
    <location>
        <begin position="179"/>
        <end position="201"/>
    </location>
</feature>
<gene>
    <name evidence="15" type="ORF">ARMGADRAFT_988764</name>
</gene>
<comment type="similarity">
    <text evidence="13">Belongs to the glycosyltransferase ALG3 family.</text>
</comment>
<keyword evidence="6 14" id="KW-0808">Transferase</keyword>
<dbReference type="EMBL" id="KZ293650">
    <property type="protein sequence ID" value="PBK96732.1"/>
    <property type="molecule type" value="Genomic_DNA"/>
</dbReference>
<dbReference type="STRING" id="47427.A0A2H3DZ55"/>
<feature type="transmembrane region" description="Helical" evidence="14">
    <location>
        <begin position="213"/>
        <end position="232"/>
    </location>
</feature>
<evidence type="ECO:0000256" key="11">
    <source>
        <dbReference type="ARBA" id="ARBA00044743"/>
    </source>
</evidence>
<evidence type="ECO:0000256" key="14">
    <source>
        <dbReference type="RuleBase" id="RU364047"/>
    </source>
</evidence>
<dbReference type="PANTHER" id="PTHR12646:SF0">
    <property type="entry name" value="DOL-P-MAN:MAN(5)GLCNAC(2)-PP-DOL ALPHA-1,3-MANNOSYLTRANSFERASE"/>
    <property type="match status" value="1"/>
</dbReference>
<dbReference type="EC" id="2.4.1.258" evidence="3 14"/>
<dbReference type="Proteomes" id="UP000217790">
    <property type="component" value="Unassembled WGS sequence"/>
</dbReference>
<keyword evidence="9 14" id="KW-1133">Transmembrane helix</keyword>
<dbReference type="OMA" id="DWETYMI"/>
<dbReference type="UniPathway" id="UPA00378"/>
<dbReference type="PANTHER" id="PTHR12646">
    <property type="entry name" value="NOT56 - RELATED"/>
    <property type="match status" value="1"/>
</dbReference>
<evidence type="ECO:0000256" key="12">
    <source>
        <dbReference type="ARBA" id="ARBA00049506"/>
    </source>
</evidence>
<evidence type="ECO:0000256" key="1">
    <source>
        <dbReference type="ARBA" id="ARBA00004477"/>
    </source>
</evidence>
<evidence type="ECO:0000256" key="7">
    <source>
        <dbReference type="ARBA" id="ARBA00022692"/>
    </source>
</evidence>
<comment type="function">
    <text evidence="11 14">Dol-P-Man:Man(5)GlcNAc(2)-PP-Dol alpha-1,3-mannosyltransferase that operates in the biosynthetic pathway of dolichol-linked oligosaccharides, the glycan precursors employed in protein asparagine (N)-glycosylation. The assembly of dolichol-linked oligosaccharides begins on the cytosolic side of the endoplasmic reticulum membrane and finishes in its lumen. The sequential addition of sugars to dolichol pyrophosphate produces dolichol-linked oligosaccharides containing fourteen sugars, including two GlcNAcs, nine mannoses and three glucoses. Once assembled, the oligosaccharide is transferred from the lipid to nascent proteins by oligosaccharyltransferases. In the lumen of the endoplasmic reticulum, adds the first dolichyl beta-D-mannosyl phosphate derived mannose in an alpha-1,3 linkage to Man(5)GlcNAc(2)-PP-dolichol to produce Man(6)GlcNAc(2)-PP-dolichol.</text>
</comment>
<evidence type="ECO:0000313" key="15">
    <source>
        <dbReference type="EMBL" id="PBK96732.1"/>
    </source>
</evidence>
<protein>
    <recommendedName>
        <fullName evidence="4 14">Dol-P-Man:Man(5)GlcNAc(2)-PP-Dol alpha-1,3-mannosyltransferase</fullName>
        <ecNumber evidence="3 14">2.4.1.258</ecNumber>
    </recommendedName>
    <alternativeName>
        <fullName evidence="14">Dol-P-Man-dependent alpha(1-3)-mannosyltransferase</fullName>
    </alternativeName>
</protein>
<comment type="pathway">
    <text evidence="2 14">Protein modification; protein glycosylation.</text>
</comment>
<comment type="subcellular location">
    <subcellularLocation>
        <location evidence="1 14">Endoplasmic reticulum membrane</location>
        <topology evidence="1 14">Multi-pass membrane protein</topology>
    </subcellularLocation>
</comment>
<comment type="catalytic activity">
    <reaction evidence="12 14">
        <text>an alpha-D-Man-(1-&gt;2)-alpha-D-Man-(1-&gt;2)-alpha-D-Man-(1-&gt;3)-[alpha-D-Man-(1-&gt;6)]-beta-D-Man-(1-&gt;4)-beta-D-GlcNAc-(1-&gt;4)-alpha-D-GlcNAc-diphospho-di-trans,poly-cis-dolichol + a di-trans,poly-cis-dolichyl beta-D-mannosyl phosphate = an alpha-D-Man-(1-&gt;2)-alpha-D-Man-(1-&gt;2)-alpha-D-Man-(1-&gt;3)-[alpha-D-Man-(1-&gt;3)-alpha-D-Man-(1-&gt;6)]-beta-D-Man-(1-&gt;4)-beta-D-GlcNAc-(1-&gt;4)-alpha-D-GlcNAc-diphospho-di-trans,poly-cis-dolichol + a di-trans,poly-cis-dolichyl phosphate + H(+)</text>
        <dbReference type="Rhea" id="RHEA:29527"/>
        <dbReference type="Rhea" id="RHEA-COMP:19498"/>
        <dbReference type="Rhea" id="RHEA-COMP:19501"/>
        <dbReference type="Rhea" id="RHEA-COMP:19516"/>
        <dbReference type="Rhea" id="RHEA-COMP:19517"/>
        <dbReference type="ChEBI" id="CHEBI:15378"/>
        <dbReference type="ChEBI" id="CHEBI:57683"/>
        <dbReference type="ChEBI" id="CHEBI:58211"/>
        <dbReference type="ChEBI" id="CHEBI:132515"/>
        <dbReference type="ChEBI" id="CHEBI:132516"/>
        <dbReference type="EC" id="2.4.1.258"/>
    </reaction>
    <physiologicalReaction direction="left-to-right" evidence="12 14">
        <dbReference type="Rhea" id="RHEA:29528"/>
    </physiologicalReaction>
</comment>
<dbReference type="GO" id="GO:0005789">
    <property type="term" value="C:endoplasmic reticulum membrane"/>
    <property type="evidence" value="ECO:0007669"/>
    <property type="project" value="UniProtKB-SubCell"/>
</dbReference>
<evidence type="ECO:0000256" key="8">
    <source>
        <dbReference type="ARBA" id="ARBA00022824"/>
    </source>
</evidence>
<keyword evidence="5 14" id="KW-0328">Glycosyltransferase</keyword>
<feature type="transmembrane region" description="Helical" evidence="14">
    <location>
        <begin position="309"/>
        <end position="334"/>
    </location>
</feature>
<dbReference type="FunCoup" id="A0A2H3DZ55">
    <property type="interactions" value="488"/>
</dbReference>
<evidence type="ECO:0000256" key="13">
    <source>
        <dbReference type="ARBA" id="ARBA00093457"/>
    </source>
</evidence>
<sequence>MVTILRLQVDRIRSLLLDNRYFWILAVLVIASDAFLTGLIVRFVPYTEIDWETYMIQVETYMKGQHDYSEISGPTGPLVYPAGHVYIHQFLHSICDSGKNIRLAQYIYSGLYLLSLVLSCAIYRQAGASNWVVLLLPLSKRLHSIYVLRLFNDCWSVVAMQAAVLAYQLGNDDIGTMFFSAALSVKMSIILYLPGLLVIFFKRRGFVYTIRKLSFIFATQVLFAFPFIRNNWRGYVQGAFDLSRVFLYKWTVNWRMVSEETFLSPQWRRALLLGHICTLIAFGWNRWCKQDGGVPQVLLRGLRRPTLPASLIPVTAESIATILFTSNLIGILFARSLHYQFYCWYAQQLPFLTWKTRYPLAVKLALLVGVEYAWNVFPSTNASSTILLISNALLLTGLYVSE</sequence>
<evidence type="ECO:0000313" key="16">
    <source>
        <dbReference type="Proteomes" id="UP000217790"/>
    </source>
</evidence>
<evidence type="ECO:0000256" key="10">
    <source>
        <dbReference type="ARBA" id="ARBA00023136"/>
    </source>
</evidence>
<proteinExistence type="inferred from homology"/>
<keyword evidence="16" id="KW-1185">Reference proteome</keyword>
<accession>A0A2H3DZ55</accession>
<dbReference type="InterPro" id="IPR007873">
    <property type="entry name" value="Glycosyltransferase_ALG3"/>
</dbReference>
<feature type="transmembrane region" description="Helical" evidence="14">
    <location>
        <begin position="146"/>
        <end position="167"/>
    </location>
</feature>
<evidence type="ECO:0000256" key="3">
    <source>
        <dbReference type="ARBA" id="ARBA00011964"/>
    </source>
</evidence>
<keyword evidence="8 14" id="KW-0256">Endoplasmic reticulum</keyword>
<keyword evidence="7 14" id="KW-0812">Transmembrane</keyword>
<dbReference type="Pfam" id="PF05208">
    <property type="entry name" value="ALG3"/>
    <property type="match status" value="1"/>
</dbReference>
<evidence type="ECO:0000256" key="5">
    <source>
        <dbReference type="ARBA" id="ARBA00022676"/>
    </source>
</evidence>
<dbReference type="OrthoDB" id="20028at2759"/>
<organism evidence="15 16">
    <name type="scientific">Armillaria gallica</name>
    <name type="common">Bulbous honey fungus</name>
    <name type="synonym">Armillaria bulbosa</name>
    <dbReference type="NCBI Taxonomy" id="47427"/>
    <lineage>
        <taxon>Eukaryota</taxon>
        <taxon>Fungi</taxon>
        <taxon>Dikarya</taxon>
        <taxon>Basidiomycota</taxon>
        <taxon>Agaricomycotina</taxon>
        <taxon>Agaricomycetes</taxon>
        <taxon>Agaricomycetidae</taxon>
        <taxon>Agaricales</taxon>
        <taxon>Marasmiineae</taxon>
        <taxon>Physalacriaceae</taxon>
        <taxon>Armillaria</taxon>
    </lineage>
</organism>
<evidence type="ECO:0000256" key="6">
    <source>
        <dbReference type="ARBA" id="ARBA00022679"/>
    </source>
</evidence>
<feature type="transmembrane region" description="Helical" evidence="14">
    <location>
        <begin position="106"/>
        <end position="126"/>
    </location>
</feature>
<reference evidence="16" key="1">
    <citation type="journal article" date="2017" name="Nat. Ecol. Evol.">
        <title>Genome expansion and lineage-specific genetic innovations in the forest pathogenic fungi Armillaria.</title>
        <authorList>
            <person name="Sipos G."/>
            <person name="Prasanna A.N."/>
            <person name="Walter M.C."/>
            <person name="O'Connor E."/>
            <person name="Balint B."/>
            <person name="Krizsan K."/>
            <person name="Kiss B."/>
            <person name="Hess J."/>
            <person name="Varga T."/>
            <person name="Slot J."/>
            <person name="Riley R."/>
            <person name="Boka B."/>
            <person name="Rigling D."/>
            <person name="Barry K."/>
            <person name="Lee J."/>
            <person name="Mihaltcheva S."/>
            <person name="LaButti K."/>
            <person name="Lipzen A."/>
            <person name="Waldron R."/>
            <person name="Moloney N.M."/>
            <person name="Sperisen C."/>
            <person name="Kredics L."/>
            <person name="Vagvoelgyi C."/>
            <person name="Patrignani A."/>
            <person name="Fitzpatrick D."/>
            <person name="Nagy I."/>
            <person name="Doyle S."/>
            <person name="Anderson J.B."/>
            <person name="Grigoriev I.V."/>
            <person name="Gueldener U."/>
            <person name="Muensterkoetter M."/>
            <person name="Nagy L.G."/>
        </authorList>
    </citation>
    <scope>NUCLEOTIDE SEQUENCE [LARGE SCALE GENOMIC DNA]</scope>
    <source>
        <strain evidence="16">Ar21-2</strain>
    </source>
</reference>
<name>A0A2H3DZ55_ARMGA</name>
<feature type="transmembrane region" description="Helical" evidence="14">
    <location>
        <begin position="21"/>
        <end position="44"/>
    </location>
</feature>